<proteinExistence type="predicted"/>
<comment type="subcellular location">
    <subcellularLocation>
        <location evidence="1">Cell membrane</location>
        <topology evidence="1">Multi-pass membrane protein</topology>
    </subcellularLocation>
</comment>
<dbReference type="PANTHER" id="PTHR43394">
    <property type="entry name" value="ATP-DEPENDENT PERMEASE MDL1, MITOCHONDRIAL"/>
    <property type="match status" value="1"/>
</dbReference>
<keyword evidence="2 7" id="KW-0812">Transmembrane</keyword>
<dbReference type="InterPro" id="IPR027417">
    <property type="entry name" value="P-loop_NTPase"/>
</dbReference>
<protein>
    <submittedName>
        <fullName evidence="10">ATP-binding cassette subfamily B protein</fullName>
    </submittedName>
</protein>
<dbReference type="InterPro" id="IPR003439">
    <property type="entry name" value="ABC_transporter-like_ATP-bd"/>
</dbReference>
<evidence type="ECO:0000256" key="7">
    <source>
        <dbReference type="SAM" id="Phobius"/>
    </source>
</evidence>
<keyword evidence="5 7" id="KW-1133">Transmembrane helix</keyword>
<evidence type="ECO:0000256" key="6">
    <source>
        <dbReference type="ARBA" id="ARBA00023136"/>
    </source>
</evidence>
<keyword evidence="11" id="KW-1185">Reference proteome</keyword>
<evidence type="ECO:0000256" key="3">
    <source>
        <dbReference type="ARBA" id="ARBA00022741"/>
    </source>
</evidence>
<dbReference type="InterPro" id="IPR003593">
    <property type="entry name" value="AAA+_ATPase"/>
</dbReference>
<evidence type="ECO:0000313" key="11">
    <source>
        <dbReference type="Proteomes" id="UP001185028"/>
    </source>
</evidence>
<dbReference type="RefSeq" id="WP_188774488.1">
    <property type="nucleotide sequence ID" value="NZ_BMMB01000002.1"/>
</dbReference>
<accession>A0ABU1J0Y6</accession>
<organism evidence="10 11">
    <name type="scientific">Paenibacillus hunanensis</name>
    <dbReference type="NCBI Taxonomy" id="539262"/>
    <lineage>
        <taxon>Bacteria</taxon>
        <taxon>Bacillati</taxon>
        <taxon>Bacillota</taxon>
        <taxon>Bacilli</taxon>
        <taxon>Bacillales</taxon>
        <taxon>Paenibacillaceae</taxon>
        <taxon>Paenibacillus</taxon>
    </lineage>
</organism>
<feature type="transmembrane region" description="Helical" evidence="7">
    <location>
        <begin position="240"/>
        <end position="258"/>
    </location>
</feature>
<feature type="transmembrane region" description="Helical" evidence="7">
    <location>
        <begin position="52"/>
        <end position="79"/>
    </location>
</feature>
<feature type="domain" description="ABC transporter" evidence="8">
    <location>
        <begin position="425"/>
        <end position="658"/>
    </location>
</feature>
<feature type="domain" description="ABC transmembrane type-1" evidence="9">
    <location>
        <begin position="16"/>
        <end position="298"/>
    </location>
</feature>
<dbReference type="PROSITE" id="PS50929">
    <property type="entry name" value="ABC_TM1F"/>
    <property type="match status" value="1"/>
</dbReference>
<evidence type="ECO:0000256" key="4">
    <source>
        <dbReference type="ARBA" id="ARBA00022840"/>
    </source>
</evidence>
<sequence>MSLMFSFLKKYRVAAILALLMMLIELTLELIQPYLISKIIDDGISKQYMPSVLLWGGILTAGTVIAFIAGIFSSFYASYASQGLGYDLRDALYRKVQSFSYSLFGQFATSSLITRLTNDVTILQDMLFMGLRFMLRMPLLVIGSSVMALIVNVKLGLLLVVGVPILLLFVMAIMKRAARLFERVQRRLDTVNNVMQENLTGMRLIRVFVRKQHERKRFEQHSSELMNDTVSALRLTETTMPFILFIMNASIIAVLWFGHRDILTGSASVGEVVAIINYSMRTMGALSAFSMIVASFSRARASAGRMDEVLTAEEAATHVMSPQDRSEQAHEVMAQADDKVTAQLNGVNARFDQAAASDVETAFKTSEQPAIAKMQGASATIQTSAIYGDTIKQDHMMADGTYGRSQHKKRDLVVLPGQAGYAAEVELEGVHFRYPDTERPILTDISFVARAGRMTAVMGATGSGKSSLMQLMLRLYNPNAGTLRIDGQDIASIPEHELRSHIGYVPQEIVLFTGTIRENIAWGNEHATLEEIQEAARIAQIHDTIVSLPAGYETRLGQRGVNLSGGQKQRLSIARALVRKPSLLLLDDSTSALDVRTEAKLLEELGQLSCTTVLITQKISSTIRADKVLLLQDGRLIAEGGHEQLLQASELYRRIYASQFGEEELQHVEGIH</sequence>
<dbReference type="CDD" id="cd18548">
    <property type="entry name" value="ABC_6TM_Tm287_like"/>
    <property type="match status" value="1"/>
</dbReference>
<name>A0ABU1J0Y6_9BACL</name>
<dbReference type="SUPFAM" id="SSF52540">
    <property type="entry name" value="P-loop containing nucleoside triphosphate hydrolases"/>
    <property type="match status" value="1"/>
</dbReference>
<keyword evidence="6 7" id="KW-0472">Membrane</keyword>
<feature type="transmembrane region" description="Helical" evidence="7">
    <location>
        <begin position="278"/>
        <end position="296"/>
    </location>
</feature>
<evidence type="ECO:0000256" key="1">
    <source>
        <dbReference type="ARBA" id="ARBA00004651"/>
    </source>
</evidence>
<keyword evidence="4 10" id="KW-0067">ATP-binding</keyword>
<dbReference type="Pfam" id="PF00005">
    <property type="entry name" value="ABC_tran"/>
    <property type="match status" value="1"/>
</dbReference>
<dbReference type="PROSITE" id="PS50893">
    <property type="entry name" value="ABC_TRANSPORTER_2"/>
    <property type="match status" value="1"/>
</dbReference>
<keyword evidence="3" id="KW-0547">Nucleotide-binding</keyword>
<dbReference type="PROSITE" id="PS00211">
    <property type="entry name" value="ABC_TRANSPORTER_1"/>
    <property type="match status" value="1"/>
</dbReference>
<dbReference type="Pfam" id="PF00664">
    <property type="entry name" value="ABC_membrane"/>
    <property type="match status" value="1"/>
</dbReference>
<evidence type="ECO:0000256" key="5">
    <source>
        <dbReference type="ARBA" id="ARBA00022989"/>
    </source>
</evidence>
<dbReference type="InterPro" id="IPR039421">
    <property type="entry name" value="Type_1_exporter"/>
</dbReference>
<dbReference type="InterPro" id="IPR036640">
    <property type="entry name" value="ABC1_TM_sf"/>
</dbReference>
<dbReference type="InterPro" id="IPR011527">
    <property type="entry name" value="ABC1_TM_dom"/>
</dbReference>
<dbReference type="Gene3D" id="1.20.1560.10">
    <property type="entry name" value="ABC transporter type 1, transmembrane domain"/>
    <property type="match status" value="1"/>
</dbReference>
<dbReference type="EMBL" id="JAVDQH010000010">
    <property type="protein sequence ID" value="MDR6244861.1"/>
    <property type="molecule type" value="Genomic_DNA"/>
</dbReference>
<reference evidence="10 11" key="1">
    <citation type="submission" date="2023-07" db="EMBL/GenBank/DDBJ databases">
        <title>Genomic Encyclopedia of Type Strains, Phase IV (KMG-IV): sequencing the most valuable type-strain genomes for metagenomic binning, comparative biology and taxonomic classification.</title>
        <authorList>
            <person name="Goeker M."/>
        </authorList>
    </citation>
    <scope>NUCLEOTIDE SEQUENCE [LARGE SCALE GENOMIC DNA]</scope>
    <source>
        <strain evidence="10 11">DSM 22170</strain>
    </source>
</reference>
<evidence type="ECO:0000259" key="9">
    <source>
        <dbReference type="PROSITE" id="PS50929"/>
    </source>
</evidence>
<evidence type="ECO:0000256" key="2">
    <source>
        <dbReference type="ARBA" id="ARBA00022692"/>
    </source>
</evidence>
<feature type="transmembrane region" description="Helical" evidence="7">
    <location>
        <begin position="99"/>
        <end position="117"/>
    </location>
</feature>
<comment type="caution">
    <text evidence="10">The sequence shown here is derived from an EMBL/GenBank/DDBJ whole genome shotgun (WGS) entry which is preliminary data.</text>
</comment>
<dbReference type="SUPFAM" id="SSF90123">
    <property type="entry name" value="ABC transporter transmembrane region"/>
    <property type="match status" value="1"/>
</dbReference>
<dbReference type="SMART" id="SM00382">
    <property type="entry name" value="AAA"/>
    <property type="match status" value="1"/>
</dbReference>
<gene>
    <name evidence="10" type="ORF">JOC58_002758</name>
</gene>
<dbReference type="GO" id="GO:0005524">
    <property type="term" value="F:ATP binding"/>
    <property type="evidence" value="ECO:0007669"/>
    <property type="project" value="UniProtKB-KW"/>
</dbReference>
<feature type="transmembrane region" description="Helical" evidence="7">
    <location>
        <begin position="12"/>
        <end position="31"/>
    </location>
</feature>
<feature type="transmembrane region" description="Helical" evidence="7">
    <location>
        <begin position="129"/>
        <end position="151"/>
    </location>
</feature>
<dbReference type="InterPro" id="IPR017871">
    <property type="entry name" value="ABC_transporter-like_CS"/>
</dbReference>
<dbReference type="Gene3D" id="3.40.50.300">
    <property type="entry name" value="P-loop containing nucleotide triphosphate hydrolases"/>
    <property type="match status" value="1"/>
</dbReference>
<evidence type="ECO:0000313" key="10">
    <source>
        <dbReference type="EMBL" id="MDR6244861.1"/>
    </source>
</evidence>
<evidence type="ECO:0000259" key="8">
    <source>
        <dbReference type="PROSITE" id="PS50893"/>
    </source>
</evidence>
<dbReference type="Proteomes" id="UP001185028">
    <property type="component" value="Unassembled WGS sequence"/>
</dbReference>
<dbReference type="PANTHER" id="PTHR43394:SF1">
    <property type="entry name" value="ATP-BINDING CASSETTE SUB-FAMILY B MEMBER 10, MITOCHONDRIAL"/>
    <property type="match status" value="1"/>
</dbReference>